<feature type="transmembrane region" description="Helical" evidence="1">
    <location>
        <begin position="38"/>
        <end position="67"/>
    </location>
</feature>
<dbReference type="RefSeq" id="WP_036756492.1">
    <property type="nucleotide sequence ID" value="NZ_JAGSGC010000004.1"/>
</dbReference>
<keyword evidence="3" id="KW-1185">Reference proteome</keyword>
<keyword evidence="1" id="KW-1133">Transmembrane helix</keyword>
<reference evidence="2 3" key="1">
    <citation type="submission" date="2014-04" db="EMBL/GenBank/DDBJ databases">
        <title>Draft genome sequence of Photobacterium halotolerans S2753: a solonamide, ngercheumicin and holomycin producer.</title>
        <authorList>
            <person name="Machado H.R."/>
            <person name="Gram L."/>
        </authorList>
    </citation>
    <scope>NUCLEOTIDE SEQUENCE [LARGE SCALE GENOMIC DNA]</scope>
    <source>
        <strain evidence="2 3">S2753</strain>
    </source>
</reference>
<evidence type="ECO:0000256" key="1">
    <source>
        <dbReference type="SAM" id="Phobius"/>
    </source>
</evidence>
<protein>
    <submittedName>
        <fullName evidence="2">Uncharacterized protein</fullName>
    </submittedName>
</protein>
<keyword evidence="1" id="KW-0472">Membrane</keyword>
<name>A0A066RHN3_9GAMM</name>
<proteinExistence type="predicted"/>
<dbReference type="EMBL" id="JMIB01000039">
    <property type="protein sequence ID" value="KDM89965.1"/>
    <property type="molecule type" value="Genomic_DNA"/>
</dbReference>
<evidence type="ECO:0000313" key="2">
    <source>
        <dbReference type="EMBL" id="KDM89965.1"/>
    </source>
</evidence>
<dbReference type="Proteomes" id="UP000027192">
    <property type="component" value="Unassembled WGS sequence"/>
</dbReference>
<dbReference type="STRING" id="1654360.EA58_19670"/>
<gene>
    <name evidence="2" type="ORF">EA58_19670</name>
</gene>
<dbReference type="AlphaFoldDB" id="A0A066RHN3"/>
<keyword evidence="1" id="KW-0812">Transmembrane</keyword>
<organism evidence="2 3">
    <name type="scientific">Photobacterium galatheae</name>
    <dbReference type="NCBI Taxonomy" id="1654360"/>
    <lineage>
        <taxon>Bacteria</taxon>
        <taxon>Pseudomonadati</taxon>
        <taxon>Pseudomonadota</taxon>
        <taxon>Gammaproteobacteria</taxon>
        <taxon>Vibrionales</taxon>
        <taxon>Vibrionaceae</taxon>
        <taxon>Photobacterium</taxon>
    </lineage>
</organism>
<evidence type="ECO:0000313" key="3">
    <source>
        <dbReference type="Proteomes" id="UP000027192"/>
    </source>
</evidence>
<comment type="caution">
    <text evidence="2">The sequence shown here is derived from an EMBL/GenBank/DDBJ whole genome shotgun (WGS) entry which is preliminary data.</text>
</comment>
<sequence length="94" mass="10836">MELNYVESAEQARDLASESNFWTDTGNDALFFTVDANFFVLIPILCFKINAMTVGGILVAFVFLTLLRKKDITFFEFLSLVRLRLAGSKYRRRK</sequence>
<accession>A0A066RHN3</accession>